<evidence type="ECO:0000256" key="1">
    <source>
        <dbReference type="ARBA" id="ARBA00006328"/>
    </source>
</evidence>
<proteinExistence type="inferred from homology"/>
<comment type="similarity">
    <text evidence="1">Belongs to the NmrA-type oxidoreductase family.</text>
</comment>
<accession>A0A6A5W164</accession>
<dbReference type="InterPro" id="IPR008030">
    <property type="entry name" value="NmrA-like"/>
</dbReference>
<organism evidence="4 5">
    <name type="scientific">Amniculicola lignicola CBS 123094</name>
    <dbReference type="NCBI Taxonomy" id="1392246"/>
    <lineage>
        <taxon>Eukaryota</taxon>
        <taxon>Fungi</taxon>
        <taxon>Dikarya</taxon>
        <taxon>Ascomycota</taxon>
        <taxon>Pezizomycotina</taxon>
        <taxon>Dothideomycetes</taxon>
        <taxon>Pleosporomycetidae</taxon>
        <taxon>Pleosporales</taxon>
        <taxon>Amniculicolaceae</taxon>
        <taxon>Amniculicola</taxon>
    </lineage>
</organism>
<dbReference type="Gene3D" id="3.90.25.10">
    <property type="entry name" value="UDP-galactose 4-epimerase, domain 1"/>
    <property type="match status" value="1"/>
</dbReference>
<gene>
    <name evidence="4" type="ORF">P154DRAFT_548480</name>
</gene>
<dbReference type="SUPFAM" id="SSF51735">
    <property type="entry name" value="NAD(P)-binding Rossmann-fold domains"/>
    <property type="match status" value="1"/>
</dbReference>
<dbReference type="InterPro" id="IPR036291">
    <property type="entry name" value="NAD(P)-bd_dom_sf"/>
</dbReference>
<protein>
    <submittedName>
        <fullName evidence="4">NAD(P)-binding protein</fullName>
    </submittedName>
</protein>
<evidence type="ECO:0000313" key="4">
    <source>
        <dbReference type="EMBL" id="KAF1995503.1"/>
    </source>
</evidence>
<dbReference type="PANTHER" id="PTHR42748">
    <property type="entry name" value="NITROGEN METABOLITE REPRESSION PROTEIN NMRA FAMILY MEMBER"/>
    <property type="match status" value="1"/>
</dbReference>
<name>A0A6A5W164_9PLEO</name>
<feature type="domain" description="NmrA-like" evidence="3">
    <location>
        <begin position="1"/>
        <end position="282"/>
    </location>
</feature>
<evidence type="ECO:0000313" key="5">
    <source>
        <dbReference type="Proteomes" id="UP000799779"/>
    </source>
</evidence>
<dbReference type="Pfam" id="PF05368">
    <property type="entry name" value="NmrA"/>
    <property type="match status" value="1"/>
</dbReference>
<dbReference type="CDD" id="cd05251">
    <property type="entry name" value="NmrA_like_SDR_a"/>
    <property type="match status" value="1"/>
</dbReference>
<keyword evidence="5" id="KW-1185">Reference proteome</keyword>
<dbReference type="AlphaFoldDB" id="A0A6A5W164"/>
<dbReference type="GO" id="GO:0005634">
    <property type="term" value="C:nucleus"/>
    <property type="evidence" value="ECO:0007669"/>
    <property type="project" value="TreeGrafter"/>
</dbReference>
<dbReference type="InterPro" id="IPR051164">
    <property type="entry name" value="NmrA-like_oxidored"/>
</dbReference>
<dbReference type="OrthoDB" id="3358371at2759"/>
<reference evidence="4" key="1">
    <citation type="journal article" date="2020" name="Stud. Mycol.">
        <title>101 Dothideomycetes genomes: a test case for predicting lifestyles and emergence of pathogens.</title>
        <authorList>
            <person name="Haridas S."/>
            <person name="Albert R."/>
            <person name="Binder M."/>
            <person name="Bloem J."/>
            <person name="Labutti K."/>
            <person name="Salamov A."/>
            <person name="Andreopoulos B."/>
            <person name="Baker S."/>
            <person name="Barry K."/>
            <person name="Bills G."/>
            <person name="Bluhm B."/>
            <person name="Cannon C."/>
            <person name="Castanera R."/>
            <person name="Culley D."/>
            <person name="Daum C."/>
            <person name="Ezra D."/>
            <person name="Gonzalez J."/>
            <person name="Henrissat B."/>
            <person name="Kuo A."/>
            <person name="Liang C."/>
            <person name="Lipzen A."/>
            <person name="Lutzoni F."/>
            <person name="Magnuson J."/>
            <person name="Mondo S."/>
            <person name="Nolan M."/>
            <person name="Ohm R."/>
            <person name="Pangilinan J."/>
            <person name="Park H.-J."/>
            <person name="Ramirez L."/>
            <person name="Alfaro M."/>
            <person name="Sun H."/>
            <person name="Tritt A."/>
            <person name="Yoshinaga Y."/>
            <person name="Zwiers L.-H."/>
            <person name="Turgeon B."/>
            <person name="Goodwin S."/>
            <person name="Spatafora J."/>
            <person name="Crous P."/>
            <person name="Grigoriev I."/>
        </authorList>
    </citation>
    <scope>NUCLEOTIDE SEQUENCE</scope>
    <source>
        <strain evidence="4">CBS 123094</strain>
    </source>
</reference>
<dbReference type="Proteomes" id="UP000799779">
    <property type="component" value="Unassembled WGS sequence"/>
</dbReference>
<dbReference type="EMBL" id="ML977638">
    <property type="protein sequence ID" value="KAF1995503.1"/>
    <property type="molecule type" value="Genomic_DNA"/>
</dbReference>
<sequence length="331" mass="35727">MSKLITIFGATGAQGSSVARSLLSNTSFAVRGITRNPSSESAQKLSTSGTEVVKADGWDKGSVVAAFKGSWGVFVNTNSEDPIFFNPEEKRTEVELGKSIVDAAVEAGVEVFVYSGMASATEATKGKIPVTAFDAKHEIGEYAKSTGAFKSVGIVSAGWYYENFLIAEMCPIFGGFPHVPTDDGSFVFRVPRWGGKEDVNFISISDDFGDIVHGVFLEPERYNGVLVQGVSDIASFDGVTAAFEKVTDKKARWEEIPNWRDLDVSVFPPLEGVKLMFGFVQEAGGRYYGVETEKSTAAELKKRAAEASGKSGEEAILQTVESFWAKHFGKN</sequence>
<dbReference type="PANTHER" id="PTHR42748:SF7">
    <property type="entry name" value="NMRA LIKE REDOX SENSOR 1-RELATED"/>
    <property type="match status" value="1"/>
</dbReference>
<dbReference type="Gene3D" id="3.40.50.720">
    <property type="entry name" value="NAD(P)-binding Rossmann-like Domain"/>
    <property type="match status" value="1"/>
</dbReference>
<evidence type="ECO:0000256" key="2">
    <source>
        <dbReference type="ARBA" id="ARBA00022857"/>
    </source>
</evidence>
<keyword evidence="2" id="KW-0521">NADP</keyword>
<evidence type="ECO:0000259" key="3">
    <source>
        <dbReference type="Pfam" id="PF05368"/>
    </source>
</evidence>